<dbReference type="EMBL" id="JBHUMV010000002">
    <property type="protein sequence ID" value="MFD2753703.1"/>
    <property type="molecule type" value="Genomic_DNA"/>
</dbReference>
<gene>
    <name evidence="1" type="ORF">ACFSW6_06360</name>
</gene>
<dbReference type="RefSeq" id="WP_066474226.1">
    <property type="nucleotide sequence ID" value="NZ_BCNT01000004.1"/>
</dbReference>
<reference evidence="2" key="1">
    <citation type="journal article" date="2019" name="Int. J. Syst. Evol. Microbiol.">
        <title>The Global Catalogue of Microorganisms (GCM) 10K type strain sequencing project: providing services to taxonomists for standard genome sequencing and annotation.</title>
        <authorList>
            <consortium name="The Broad Institute Genomics Platform"/>
            <consortium name="The Broad Institute Genome Sequencing Center for Infectious Disease"/>
            <person name="Wu L."/>
            <person name="Ma J."/>
        </authorList>
    </citation>
    <scope>NUCLEOTIDE SEQUENCE [LARGE SCALE GENOMIC DNA]</scope>
    <source>
        <strain evidence="2">TISTR 1906</strain>
    </source>
</reference>
<keyword evidence="2" id="KW-1185">Reference proteome</keyword>
<sequence>MTTMAVPGAMPGSPLNASLSTALDWLKSGWRSRIDSRRPLADPVTELRIDVMQPLVDGELEAIYDCIYQPGSKLHGLQRRPLHDPQFCLHWREADGEWYAYVEDLDRRRLAGYTVFNRLVEVDRRTDRHVRSPHSRFAPHYQRRGLASAVYRSVLDAGTCLLSGARQSPGAHGLWNHLARGYESHYVGIAETKRLQYLGREAPPACVLDRLATRRLLLGRDRPLQDFASGVKMELAPGQA</sequence>
<evidence type="ECO:0000313" key="2">
    <source>
        <dbReference type="Proteomes" id="UP001597463"/>
    </source>
</evidence>
<dbReference type="Proteomes" id="UP001597463">
    <property type="component" value="Unassembled WGS sequence"/>
</dbReference>
<dbReference type="InterPro" id="IPR016181">
    <property type="entry name" value="Acyl_CoA_acyltransferase"/>
</dbReference>
<name>A0ABW5ULC2_9BURK</name>
<dbReference type="SUPFAM" id="SSF55729">
    <property type="entry name" value="Acyl-CoA N-acyltransferases (Nat)"/>
    <property type="match status" value="1"/>
</dbReference>
<comment type="caution">
    <text evidence="1">The sequence shown here is derived from an EMBL/GenBank/DDBJ whole genome shotgun (WGS) entry which is preliminary data.</text>
</comment>
<proteinExistence type="predicted"/>
<organism evidence="1 2">
    <name type="scientific">Comamonas terrae</name>
    <dbReference type="NCBI Taxonomy" id="673548"/>
    <lineage>
        <taxon>Bacteria</taxon>
        <taxon>Pseudomonadati</taxon>
        <taxon>Pseudomonadota</taxon>
        <taxon>Betaproteobacteria</taxon>
        <taxon>Burkholderiales</taxon>
        <taxon>Comamonadaceae</taxon>
        <taxon>Comamonas</taxon>
    </lineage>
</organism>
<accession>A0ABW5ULC2</accession>
<protein>
    <submittedName>
        <fullName evidence="1">N-acetyltransferase</fullName>
    </submittedName>
</protein>
<evidence type="ECO:0000313" key="1">
    <source>
        <dbReference type="EMBL" id="MFD2753703.1"/>
    </source>
</evidence>